<dbReference type="InterPro" id="IPR029044">
    <property type="entry name" value="Nucleotide-diphossugar_trans"/>
</dbReference>
<feature type="transmembrane region" description="Helical" evidence="1">
    <location>
        <begin position="265"/>
        <end position="286"/>
    </location>
</feature>
<organism evidence="3 4">
    <name type="scientific">Marinactinospora rubrisoli</name>
    <dbReference type="NCBI Taxonomy" id="2715399"/>
    <lineage>
        <taxon>Bacteria</taxon>
        <taxon>Bacillati</taxon>
        <taxon>Actinomycetota</taxon>
        <taxon>Actinomycetes</taxon>
        <taxon>Streptosporangiales</taxon>
        <taxon>Nocardiopsidaceae</taxon>
        <taxon>Marinactinospora</taxon>
    </lineage>
</organism>
<feature type="transmembrane region" description="Helical" evidence="1">
    <location>
        <begin position="237"/>
        <end position="259"/>
    </location>
</feature>
<evidence type="ECO:0000259" key="2">
    <source>
        <dbReference type="Pfam" id="PF00535"/>
    </source>
</evidence>
<dbReference type="PANTHER" id="PTHR43685">
    <property type="entry name" value="GLYCOSYLTRANSFERASE"/>
    <property type="match status" value="1"/>
</dbReference>
<feature type="domain" description="Glycosyltransferase 2-like" evidence="2">
    <location>
        <begin position="8"/>
        <end position="165"/>
    </location>
</feature>
<dbReference type="SUPFAM" id="SSF53448">
    <property type="entry name" value="Nucleotide-diphospho-sugar transferases"/>
    <property type="match status" value="1"/>
</dbReference>
<dbReference type="EMBL" id="JBHTBH010000001">
    <property type="protein sequence ID" value="MFC7326629.1"/>
    <property type="molecule type" value="Genomic_DNA"/>
</dbReference>
<keyword evidence="1" id="KW-0812">Transmembrane</keyword>
<keyword evidence="1" id="KW-0472">Membrane</keyword>
<sequence length="343" mass="37699">MKEQPLVSVIIPNYNYARSLGLCIRSVLEQDYPNKEIIVVDDCSTDGSAQLARSLGVTVLSTGRNSGVAVARNTGVEHSSGDILFFLDSDVALTPGAIQEAVDQLRANPGIGAVCGMYEPKPLIRDSLVEECRCLQAFYWRTSSTGSVSFLISAICALRVEVFREIGPFNPNLRQTEEVDYGQRLSQRYEIRLTPRITGFHDDDDKMWPLVRKIFTRGRLRVPLYARRRKFSKGFETAFRVWASVAAFLAIVTLPAPLVVGPLGWLLPAAAFAAVFALDFGMYRYVASARGPLFLLSFAGVQLVFNLTVAVAVLVGAVHWVVSPSFRRLYDRDALAASGVGAL</sequence>
<proteinExistence type="predicted"/>
<dbReference type="Pfam" id="PF00535">
    <property type="entry name" value="Glycos_transf_2"/>
    <property type="match status" value="1"/>
</dbReference>
<comment type="caution">
    <text evidence="3">The sequence shown here is derived from an EMBL/GenBank/DDBJ whole genome shotgun (WGS) entry which is preliminary data.</text>
</comment>
<evidence type="ECO:0000313" key="3">
    <source>
        <dbReference type="EMBL" id="MFC7326629.1"/>
    </source>
</evidence>
<reference evidence="4" key="1">
    <citation type="journal article" date="2019" name="Int. J. Syst. Evol. Microbiol.">
        <title>The Global Catalogue of Microorganisms (GCM) 10K type strain sequencing project: providing services to taxonomists for standard genome sequencing and annotation.</title>
        <authorList>
            <consortium name="The Broad Institute Genomics Platform"/>
            <consortium name="The Broad Institute Genome Sequencing Center for Infectious Disease"/>
            <person name="Wu L."/>
            <person name="Ma J."/>
        </authorList>
    </citation>
    <scope>NUCLEOTIDE SEQUENCE [LARGE SCALE GENOMIC DNA]</scope>
    <source>
        <strain evidence="4">CGMCC 4.7382</strain>
    </source>
</reference>
<dbReference type="Gene3D" id="3.90.550.10">
    <property type="entry name" value="Spore Coat Polysaccharide Biosynthesis Protein SpsA, Chain A"/>
    <property type="match status" value="1"/>
</dbReference>
<accession>A0ABW2KBQ9</accession>
<dbReference type="CDD" id="cd00761">
    <property type="entry name" value="Glyco_tranf_GTA_type"/>
    <property type="match status" value="1"/>
</dbReference>
<dbReference type="PANTHER" id="PTHR43685:SF2">
    <property type="entry name" value="GLYCOSYLTRANSFERASE 2-LIKE DOMAIN-CONTAINING PROTEIN"/>
    <property type="match status" value="1"/>
</dbReference>
<name>A0ABW2KBQ9_9ACTN</name>
<dbReference type="Proteomes" id="UP001596540">
    <property type="component" value="Unassembled WGS sequence"/>
</dbReference>
<evidence type="ECO:0000313" key="4">
    <source>
        <dbReference type="Proteomes" id="UP001596540"/>
    </source>
</evidence>
<keyword evidence="4" id="KW-1185">Reference proteome</keyword>
<gene>
    <name evidence="3" type="ORF">ACFQRF_02640</name>
</gene>
<dbReference type="RefSeq" id="WP_379868466.1">
    <property type="nucleotide sequence ID" value="NZ_JBHTBH010000001.1"/>
</dbReference>
<evidence type="ECO:0000256" key="1">
    <source>
        <dbReference type="SAM" id="Phobius"/>
    </source>
</evidence>
<keyword evidence="1" id="KW-1133">Transmembrane helix</keyword>
<dbReference type="InterPro" id="IPR050834">
    <property type="entry name" value="Glycosyltransf_2"/>
</dbReference>
<dbReference type="InterPro" id="IPR001173">
    <property type="entry name" value="Glyco_trans_2-like"/>
</dbReference>
<feature type="transmembrane region" description="Helical" evidence="1">
    <location>
        <begin position="293"/>
        <end position="322"/>
    </location>
</feature>
<protein>
    <submittedName>
        <fullName evidence="3">Glycosyltransferase family 2 protein</fullName>
    </submittedName>
</protein>